<keyword evidence="1" id="KW-0472">Membrane</keyword>
<dbReference type="Pfam" id="PF00535">
    <property type="entry name" value="Glycos_transf_2"/>
    <property type="match status" value="1"/>
</dbReference>
<gene>
    <name evidence="3" type="ORF">GSH16_00050</name>
</gene>
<sequence length="315" mass="34258">MKLVIQVPCFNEEHTLPETLQDLPRQVEGFDSVEWLIVDDGSTDGTVAVAERMGVDHIVRLSHNQGLAIAFMTGIEACLRAGADVIVNTDGDNQYAASCIPRLVQPILEKRAQIVVGERPVASIAHFSPAKRKLQSLGSWVVRAVSGASIKDAPSGFRAIHKDAAARLYVFNRYTYTLETIIQASRLGIPVASVPVEVNDPTRESRLMKSTAQYIFKSAIVITRIAIIYKPLRFFAGIAVLLALPGMLAIVRFLYLFLQGQGDGHVQSLVIGTALVGSGVFAFLAGILADLIAANRVLLADIRARMLRANIDIEK</sequence>
<keyword evidence="3" id="KW-0808">Transferase</keyword>
<dbReference type="RefSeq" id="WP_160850821.1">
    <property type="nucleotide sequence ID" value="NZ_WUWG01000001.1"/>
</dbReference>
<comment type="caution">
    <text evidence="3">The sequence shown here is derived from an EMBL/GenBank/DDBJ whole genome shotgun (WGS) entry which is preliminary data.</text>
</comment>
<dbReference type="InterPro" id="IPR050256">
    <property type="entry name" value="Glycosyltransferase_2"/>
</dbReference>
<evidence type="ECO:0000256" key="1">
    <source>
        <dbReference type="SAM" id="Phobius"/>
    </source>
</evidence>
<accession>A0A6B0TPN7</accession>
<protein>
    <submittedName>
        <fullName evidence="3">Glycosyltransferase</fullName>
    </submittedName>
</protein>
<keyword evidence="1" id="KW-1133">Transmembrane helix</keyword>
<dbReference type="InterPro" id="IPR029044">
    <property type="entry name" value="Nucleotide-diphossugar_trans"/>
</dbReference>
<dbReference type="GO" id="GO:0016740">
    <property type="term" value="F:transferase activity"/>
    <property type="evidence" value="ECO:0007669"/>
    <property type="project" value="UniProtKB-KW"/>
</dbReference>
<dbReference type="Proteomes" id="UP000436016">
    <property type="component" value="Unassembled WGS sequence"/>
</dbReference>
<dbReference type="SUPFAM" id="SSF53448">
    <property type="entry name" value="Nucleotide-diphospho-sugar transferases"/>
    <property type="match status" value="1"/>
</dbReference>
<evidence type="ECO:0000259" key="2">
    <source>
        <dbReference type="Pfam" id="PF00535"/>
    </source>
</evidence>
<keyword evidence="4" id="KW-1185">Reference proteome</keyword>
<dbReference type="PANTHER" id="PTHR48090">
    <property type="entry name" value="UNDECAPRENYL-PHOSPHATE 4-DEOXY-4-FORMAMIDO-L-ARABINOSE TRANSFERASE-RELATED"/>
    <property type="match status" value="1"/>
</dbReference>
<proteinExistence type="predicted"/>
<dbReference type="AlphaFoldDB" id="A0A6B0TPN7"/>
<evidence type="ECO:0000313" key="3">
    <source>
        <dbReference type="EMBL" id="MXU63818.1"/>
    </source>
</evidence>
<keyword evidence="1" id="KW-0812">Transmembrane</keyword>
<dbReference type="Gene3D" id="3.90.550.10">
    <property type="entry name" value="Spore Coat Polysaccharide Biosynthesis Protein SpsA, Chain A"/>
    <property type="match status" value="1"/>
</dbReference>
<reference evidence="3 4" key="1">
    <citation type="submission" date="2019-12" db="EMBL/GenBank/DDBJ databases">
        <title>Strain KN286 was isolated from seawater, which was collected from Caroline Seamount in the tropical western Pacific.</title>
        <authorList>
            <person name="Wang Q."/>
        </authorList>
    </citation>
    <scope>NUCLEOTIDE SEQUENCE [LARGE SCALE GENOMIC DNA]</scope>
    <source>
        <strain evidence="3 4">KN286</strain>
    </source>
</reference>
<dbReference type="PANTHER" id="PTHR48090:SF7">
    <property type="entry name" value="RFBJ PROTEIN"/>
    <property type="match status" value="1"/>
</dbReference>
<dbReference type="CDD" id="cd04179">
    <property type="entry name" value="DPM_DPG-synthase_like"/>
    <property type="match status" value="1"/>
</dbReference>
<feature type="transmembrane region" description="Helical" evidence="1">
    <location>
        <begin position="270"/>
        <end position="298"/>
    </location>
</feature>
<feature type="transmembrane region" description="Helical" evidence="1">
    <location>
        <begin position="234"/>
        <end position="258"/>
    </location>
</feature>
<name>A0A6B0TPN7_9RHOB</name>
<dbReference type="EMBL" id="WUWG01000001">
    <property type="protein sequence ID" value="MXU63818.1"/>
    <property type="molecule type" value="Genomic_DNA"/>
</dbReference>
<evidence type="ECO:0000313" key="4">
    <source>
        <dbReference type="Proteomes" id="UP000436016"/>
    </source>
</evidence>
<dbReference type="InterPro" id="IPR001173">
    <property type="entry name" value="Glyco_trans_2-like"/>
</dbReference>
<organism evidence="3 4">
    <name type="scientific">Oceanomicrobium pacificus</name>
    <dbReference type="NCBI Taxonomy" id="2692916"/>
    <lineage>
        <taxon>Bacteria</taxon>
        <taxon>Pseudomonadati</taxon>
        <taxon>Pseudomonadota</taxon>
        <taxon>Alphaproteobacteria</taxon>
        <taxon>Rhodobacterales</taxon>
        <taxon>Paracoccaceae</taxon>
        <taxon>Oceanomicrobium</taxon>
    </lineage>
</organism>
<feature type="domain" description="Glycosyltransferase 2-like" evidence="2">
    <location>
        <begin position="7"/>
        <end position="134"/>
    </location>
</feature>